<keyword evidence="2" id="KW-1185">Reference proteome</keyword>
<dbReference type="AlphaFoldDB" id="A0A2V2N1R7"/>
<dbReference type="EMBL" id="QGMY01000002">
    <property type="protein sequence ID" value="PWR74284.1"/>
    <property type="molecule type" value="Genomic_DNA"/>
</dbReference>
<dbReference type="RefSeq" id="WP_109967563.1">
    <property type="nucleotide sequence ID" value="NZ_CP176093.1"/>
</dbReference>
<sequence>MFPFTRIIIIGLIFLLSVAGVSALSISQITYTVEQDGNGTVDMNYQLNSTEKLQYDLITKVLDLKSIGKKELEKALKREVQVQSITPESVQLSVYNMATIDSGTITTPSFTYVPVESLLEPSLYWIIQKFNIDFTPHISKVVFPDGYSESFTDAETIPVIVHQLTST</sequence>
<evidence type="ECO:0000313" key="2">
    <source>
        <dbReference type="Proteomes" id="UP000245657"/>
    </source>
</evidence>
<dbReference type="OrthoDB" id="106510at2157"/>
<dbReference type="Proteomes" id="UP000245657">
    <property type="component" value="Unassembled WGS sequence"/>
</dbReference>
<comment type="caution">
    <text evidence="1">The sequence shown here is derived from an EMBL/GenBank/DDBJ whole genome shotgun (WGS) entry which is preliminary data.</text>
</comment>
<gene>
    <name evidence="1" type="ORF">DK846_03825</name>
</gene>
<dbReference type="GeneID" id="97549666"/>
<organism evidence="1 2">
    <name type="scientific">Methanospirillum lacunae</name>
    <dbReference type="NCBI Taxonomy" id="668570"/>
    <lineage>
        <taxon>Archaea</taxon>
        <taxon>Methanobacteriati</taxon>
        <taxon>Methanobacteriota</taxon>
        <taxon>Stenosarchaea group</taxon>
        <taxon>Methanomicrobia</taxon>
        <taxon>Methanomicrobiales</taxon>
        <taxon>Methanospirillaceae</taxon>
        <taxon>Methanospirillum</taxon>
    </lineage>
</organism>
<reference evidence="1 2" key="1">
    <citation type="submission" date="2018-05" db="EMBL/GenBank/DDBJ databases">
        <title>Draft genome of Methanospirillum lacunae Ki8-1.</title>
        <authorList>
            <person name="Dueholm M.S."/>
            <person name="Nielsen P.H."/>
            <person name="Bakmann L.F."/>
            <person name="Otzen D.E."/>
        </authorList>
    </citation>
    <scope>NUCLEOTIDE SEQUENCE [LARGE SCALE GENOMIC DNA]</scope>
    <source>
        <strain evidence="1 2">Ki8-1</strain>
    </source>
</reference>
<accession>A0A2V2N1R7</accession>
<proteinExistence type="predicted"/>
<evidence type="ECO:0000313" key="1">
    <source>
        <dbReference type="EMBL" id="PWR74284.1"/>
    </source>
</evidence>
<protein>
    <submittedName>
        <fullName evidence="1">Uncharacterized protein</fullName>
    </submittedName>
</protein>
<name>A0A2V2N1R7_9EURY</name>